<evidence type="ECO:0000313" key="2">
    <source>
        <dbReference type="EMBL" id="TCI04538.1"/>
    </source>
</evidence>
<sequence length="132" mass="14731">MMIHLCYISRGFCMSDEQERRRETRYKLRNTITAQIKPAGLGGMFAKPVNIMVINVSPKGVGIHSKEAPPGGSDAKVKVTVLGLGNNRTFSGKIKHLNIIQSGYMFGIELDLPKHESLISYFKSCEAEFDIR</sequence>
<dbReference type="InterPro" id="IPR009875">
    <property type="entry name" value="PilZ_domain"/>
</dbReference>
<comment type="caution">
    <text evidence="2">The sequence shown here is derived from an EMBL/GenBank/DDBJ whole genome shotgun (WGS) entry which is preliminary data.</text>
</comment>
<dbReference type="Pfam" id="PF07238">
    <property type="entry name" value="PilZ"/>
    <property type="match status" value="1"/>
</dbReference>
<evidence type="ECO:0000313" key="3">
    <source>
        <dbReference type="Proteomes" id="UP000292554"/>
    </source>
</evidence>
<keyword evidence="3" id="KW-1185">Reference proteome</keyword>
<evidence type="ECO:0000259" key="1">
    <source>
        <dbReference type="Pfam" id="PF07238"/>
    </source>
</evidence>
<accession>A0ABY2APN0</accession>
<dbReference type="EMBL" id="SJXE01000001">
    <property type="protein sequence ID" value="TCI04538.1"/>
    <property type="molecule type" value="Genomic_DNA"/>
</dbReference>
<reference evidence="2 3" key="1">
    <citation type="submission" date="2019-02" db="EMBL/GenBank/DDBJ databases">
        <title>Corallincola luteus sp. nov., a marine bacterium isolated from surface sediment of Bohai Sea in China.</title>
        <authorList>
            <person name="Ren Q."/>
        </authorList>
    </citation>
    <scope>NUCLEOTIDE SEQUENCE [LARGE SCALE GENOMIC DNA]</scope>
    <source>
        <strain evidence="2 3">DASS28</strain>
    </source>
</reference>
<protein>
    <submittedName>
        <fullName evidence="2">PilZ domain-containing protein</fullName>
    </submittedName>
</protein>
<feature type="domain" description="PilZ" evidence="1">
    <location>
        <begin position="19"/>
        <end position="119"/>
    </location>
</feature>
<dbReference type="Proteomes" id="UP000292554">
    <property type="component" value="Unassembled WGS sequence"/>
</dbReference>
<gene>
    <name evidence="2" type="ORF">EZV61_00740</name>
</gene>
<proteinExistence type="predicted"/>
<organism evidence="2 3">
    <name type="scientific">Corallincola luteus</name>
    <dbReference type="NCBI Taxonomy" id="1775177"/>
    <lineage>
        <taxon>Bacteria</taxon>
        <taxon>Pseudomonadati</taxon>
        <taxon>Pseudomonadota</taxon>
        <taxon>Gammaproteobacteria</taxon>
        <taxon>Alteromonadales</taxon>
        <taxon>Psychromonadaceae</taxon>
        <taxon>Corallincola</taxon>
    </lineage>
</organism>
<name>A0ABY2APN0_9GAMM</name>